<feature type="domain" description="SB" evidence="10">
    <location>
        <begin position="369"/>
        <end position="437"/>
    </location>
</feature>
<evidence type="ECO:0000313" key="12">
    <source>
        <dbReference type="EnsemblMetazoa" id="XP_030845467"/>
    </source>
</evidence>
<dbReference type="CDD" id="cd22249">
    <property type="entry name" value="UDM1_RNF168_RNF169-like"/>
    <property type="match status" value="1"/>
</dbReference>
<dbReference type="GO" id="GO:0000813">
    <property type="term" value="C:ESCRT I complex"/>
    <property type="evidence" value="ECO:0000318"/>
    <property type="project" value="GO_Central"/>
</dbReference>
<keyword evidence="4" id="KW-0967">Endosome</keyword>
<dbReference type="InterPro" id="IPR052070">
    <property type="entry name" value="ESCRT-I_UEV_domain"/>
</dbReference>
<dbReference type="Proteomes" id="UP000007110">
    <property type="component" value="Unassembled WGS sequence"/>
</dbReference>
<reference evidence="13" key="1">
    <citation type="submission" date="2015-02" db="EMBL/GenBank/DDBJ databases">
        <title>Genome sequencing for Strongylocentrotus purpuratus.</title>
        <authorList>
            <person name="Murali S."/>
            <person name="Liu Y."/>
            <person name="Vee V."/>
            <person name="English A."/>
            <person name="Wang M."/>
            <person name="Skinner E."/>
            <person name="Han Y."/>
            <person name="Muzny D.M."/>
            <person name="Worley K.C."/>
            <person name="Gibbs R.A."/>
        </authorList>
    </citation>
    <scope>NUCLEOTIDE SEQUENCE</scope>
</reference>
<dbReference type="GeneID" id="105439760"/>
<dbReference type="KEGG" id="spu:105439760"/>
<feature type="domain" description="UEV" evidence="11">
    <location>
        <begin position="5"/>
        <end position="148"/>
    </location>
</feature>
<dbReference type="SUPFAM" id="SSF54495">
    <property type="entry name" value="UBC-like"/>
    <property type="match status" value="1"/>
</dbReference>
<dbReference type="Gene3D" id="3.10.110.10">
    <property type="entry name" value="Ubiquitin Conjugating Enzyme"/>
    <property type="match status" value="1"/>
</dbReference>
<dbReference type="InParanoid" id="A0A7M7P4V5"/>
<keyword evidence="5 7" id="KW-0653">Protein transport</keyword>
<feature type="region of interest" description="Disordered" evidence="9">
    <location>
        <begin position="145"/>
        <end position="272"/>
    </location>
</feature>
<dbReference type="Gene3D" id="6.10.250.370">
    <property type="match status" value="1"/>
</dbReference>
<dbReference type="InterPro" id="IPR037202">
    <property type="entry name" value="ESCRT_assembly_dom"/>
</dbReference>
<proteinExistence type="inferred from homology"/>
<dbReference type="InterPro" id="IPR008883">
    <property type="entry name" value="UEV_N"/>
</dbReference>
<dbReference type="PANTHER" id="PTHR23306:SF3">
    <property type="entry name" value="TUMOR SUPPRESSOR PROTEIN 101"/>
    <property type="match status" value="1"/>
</dbReference>
<evidence type="ECO:0000256" key="1">
    <source>
        <dbReference type="ARBA" id="ARBA00004177"/>
    </source>
</evidence>
<dbReference type="Pfam" id="PF09454">
    <property type="entry name" value="Vps23_core"/>
    <property type="match status" value="1"/>
</dbReference>
<dbReference type="AlphaFoldDB" id="A0A7M7P4V5"/>
<evidence type="ECO:0000259" key="10">
    <source>
        <dbReference type="PROSITE" id="PS51312"/>
    </source>
</evidence>
<keyword evidence="13" id="KW-1185">Reference proteome</keyword>
<dbReference type="CDD" id="cd11685">
    <property type="entry name" value="UEV_TSG101-like"/>
    <property type="match status" value="1"/>
</dbReference>
<feature type="coiled-coil region" evidence="8">
    <location>
        <begin position="287"/>
        <end position="342"/>
    </location>
</feature>
<keyword evidence="3 7" id="KW-0813">Transport</keyword>
<dbReference type="InterPro" id="IPR016135">
    <property type="entry name" value="UBQ-conjugating_enzyme/RWD"/>
</dbReference>
<evidence type="ECO:0008006" key="14">
    <source>
        <dbReference type="Google" id="ProtNLM"/>
    </source>
</evidence>
<evidence type="ECO:0000256" key="2">
    <source>
        <dbReference type="ARBA" id="ARBA00009594"/>
    </source>
</evidence>
<reference evidence="12" key="2">
    <citation type="submission" date="2021-01" db="UniProtKB">
        <authorList>
            <consortium name="EnsemblMetazoa"/>
        </authorList>
    </citation>
    <scope>IDENTIFICATION</scope>
</reference>
<dbReference type="GO" id="GO:0008333">
    <property type="term" value="P:endosome to lysosome transport"/>
    <property type="evidence" value="ECO:0000318"/>
    <property type="project" value="GO_Central"/>
</dbReference>
<keyword evidence="6 8" id="KW-0175">Coiled coil</keyword>
<evidence type="ECO:0000256" key="5">
    <source>
        <dbReference type="ARBA" id="ARBA00022927"/>
    </source>
</evidence>
<dbReference type="SUPFAM" id="SSF140111">
    <property type="entry name" value="Endosomal sorting complex assembly domain"/>
    <property type="match status" value="1"/>
</dbReference>
<sequence length="439" mass="48882">MASSGQFDAVIQQNIGKYTNRDQTQRDMQSVFAAFKDLRPKLDSHVFNDGKRKELICIDGTIPVLYKANTYNIPICVWILETHPHNPPLCFVRPTSTMLIKPSKHVDANGRVYLPYLHDWKPNNSDLVGLIQVMTVVFGESSPVYAKSAGQPPPRPSYTPQGCGMPQHPSYPQPQQSSFMPMPMPAPANASSGYSQPQYPPSTNYQPPAVGGSGYTPGYQGSSGYPYPYQPGQSTPSQQTQSQPSYSPAAMATASTAGSHPPVSSQSSLSDDAIKASLQSAVEDKLKRKLKENSEKFQAEMDSLTATKEKLKNGQRKLEEIINQLESETAEVRQNTQLLKQKDEEIKAALSKMEGRDELDLDDSVVPTAPLYKQLLNLFAEEMTIEDTYYYLMEGLKKDVISIDEFTKNVRELSRKQFLLRAHIQKVRQTAGLREITPL</sequence>
<evidence type="ECO:0000256" key="6">
    <source>
        <dbReference type="ARBA" id="ARBA00023054"/>
    </source>
</evidence>
<dbReference type="OMA" id="YMNFPQP"/>
<evidence type="ECO:0000256" key="8">
    <source>
        <dbReference type="SAM" id="Coils"/>
    </source>
</evidence>
<feature type="compositionally biased region" description="Low complexity" evidence="9">
    <location>
        <begin position="259"/>
        <end position="270"/>
    </location>
</feature>
<evidence type="ECO:0000256" key="4">
    <source>
        <dbReference type="ARBA" id="ARBA00022753"/>
    </source>
</evidence>
<dbReference type="OrthoDB" id="306304at2759"/>
<dbReference type="FunCoup" id="A0A7M7P4V5">
    <property type="interactions" value="866"/>
</dbReference>
<dbReference type="RefSeq" id="XP_030845467.1">
    <property type="nucleotide sequence ID" value="XM_030989607.1"/>
</dbReference>
<evidence type="ECO:0000313" key="13">
    <source>
        <dbReference type="Proteomes" id="UP000007110"/>
    </source>
</evidence>
<dbReference type="Gene3D" id="6.10.140.820">
    <property type="match status" value="1"/>
</dbReference>
<name>A0A7M7P4V5_STRPU</name>
<dbReference type="PROSITE" id="PS51312">
    <property type="entry name" value="SB"/>
    <property type="match status" value="1"/>
</dbReference>
<organism evidence="12 13">
    <name type="scientific">Strongylocentrotus purpuratus</name>
    <name type="common">Purple sea urchin</name>
    <dbReference type="NCBI Taxonomy" id="7668"/>
    <lineage>
        <taxon>Eukaryota</taxon>
        <taxon>Metazoa</taxon>
        <taxon>Echinodermata</taxon>
        <taxon>Eleutherozoa</taxon>
        <taxon>Echinozoa</taxon>
        <taxon>Echinoidea</taxon>
        <taxon>Euechinoidea</taxon>
        <taxon>Echinacea</taxon>
        <taxon>Camarodonta</taxon>
        <taxon>Echinidea</taxon>
        <taxon>Strongylocentrotidae</taxon>
        <taxon>Strongylocentrotus</taxon>
    </lineage>
</organism>
<feature type="compositionally biased region" description="Low complexity" evidence="9">
    <location>
        <begin position="216"/>
        <end position="248"/>
    </location>
</feature>
<comment type="subcellular location">
    <subcellularLocation>
        <location evidence="1">Endosome</location>
    </subcellularLocation>
</comment>
<dbReference type="GO" id="GO:0015031">
    <property type="term" value="P:protein transport"/>
    <property type="evidence" value="ECO:0007669"/>
    <property type="project" value="UniProtKB-UniRule"/>
</dbReference>
<feature type="compositionally biased region" description="Low complexity" evidence="9">
    <location>
        <begin position="165"/>
        <end position="197"/>
    </location>
</feature>
<dbReference type="InterPro" id="IPR017916">
    <property type="entry name" value="SB_dom"/>
</dbReference>
<comment type="similarity">
    <text evidence="2">Belongs to the ubiquitin-conjugating enzyme family. UEV subfamily.</text>
</comment>
<evidence type="ECO:0000256" key="7">
    <source>
        <dbReference type="PROSITE-ProRule" id="PRU00644"/>
    </source>
</evidence>
<protein>
    <recommendedName>
        <fullName evidence="14">Tumor susceptibility gene 101 protein</fullName>
    </recommendedName>
</protein>
<dbReference type="GO" id="GO:0043130">
    <property type="term" value="F:ubiquitin binding"/>
    <property type="evidence" value="ECO:0000318"/>
    <property type="project" value="GO_Central"/>
</dbReference>
<accession>A0A7M7P4V5</accession>
<evidence type="ECO:0000259" key="11">
    <source>
        <dbReference type="PROSITE" id="PS51322"/>
    </source>
</evidence>
<dbReference type="Pfam" id="PF05743">
    <property type="entry name" value="UEV"/>
    <property type="match status" value="1"/>
</dbReference>
<dbReference type="EnsemblMetazoa" id="XM_030989607">
    <property type="protein sequence ID" value="XP_030845467"/>
    <property type="gene ID" value="LOC105439760"/>
</dbReference>
<evidence type="ECO:0000256" key="9">
    <source>
        <dbReference type="SAM" id="MobiDB-lite"/>
    </source>
</evidence>
<dbReference type="PROSITE" id="PS51322">
    <property type="entry name" value="UEV"/>
    <property type="match status" value="1"/>
</dbReference>
<evidence type="ECO:0000256" key="3">
    <source>
        <dbReference type="ARBA" id="ARBA00022448"/>
    </source>
</evidence>
<dbReference type="PANTHER" id="PTHR23306">
    <property type="entry name" value="TUMOR SUSCEPTIBILITY GENE 101 PROTEIN-RELATED"/>
    <property type="match status" value="1"/>
</dbReference>